<keyword evidence="1" id="KW-1133">Transmembrane helix</keyword>
<organism evidence="3 4">
    <name type="scientific">Conexibacter woesei (strain DSM 14684 / CCUG 47730 / CIP 108061 / JCM 11494 / NBRC 100937 / ID131577)</name>
    <dbReference type="NCBI Taxonomy" id="469383"/>
    <lineage>
        <taxon>Bacteria</taxon>
        <taxon>Bacillati</taxon>
        <taxon>Actinomycetota</taxon>
        <taxon>Thermoleophilia</taxon>
        <taxon>Solirubrobacterales</taxon>
        <taxon>Conexibacteraceae</taxon>
        <taxon>Conexibacter</taxon>
    </lineage>
</organism>
<dbReference type="Gene3D" id="2.160.20.120">
    <property type="match status" value="1"/>
</dbReference>
<dbReference type="STRING" id="469383.Cwoe_0786"/>
<gene>
    <name evidence="3" type="ordered locus">Cwoe_0786</name>
</gene>
<dbReference type="AlphaFoldDB" id="D3FAF0"/>
<dbReference type="Proteomes" id="UP000008229">
    <property type="component" value="Chromosome"/>
</dbReference>
<proteinExistence type="predicted"/>
<sequence length="268" mass="28024" precursor="true">MPVVPATTPRKGLPRPFLILCTGFGVVMVLYAALSAVAFGVRQKETTTTSYGAVEQLRIDGGSGDVTVIGEERDDVRVVAHASWGLAKPDREQQLTGSALKVDGGCGFWGNIGVNTCTTDYEIHVPRDTQVTADADAGDVRAVGLRGRVSLNASSGDVRAEDVTGELSVNVSSGDVTVVGYGGRDVSVNTSSGDLEVRTRVAPDRVKAITASGDVTVAVPGGDTYNVLTDTESGDRDVQVDQSVDAKRTIEARTSSGDVRVVRLADAR</sequence>
<evidence type="ECO:0000313" key="3">
    <source>
        <dbReference type="EMBL" id="ADB49219.1"/>
    </source>
</evidence>
<reference evidence="4" key="2">
    <citation type="submission" date="2010-01" db="EMBL/GenBank/DDBJ databases">
        <title>The complete genome of Conexibacter woesei DSM 14684.</title>
        <authorList>
            <consortium name="US DOE Joint Genome Institute (JGI-PGF)"/>
            <person name="Lucas S."/>
            <person name="Copeland A."/>
            <person name="Lapidus A."/>
            <person name="Glavina del Rio T."/>
            <person name="Dalin E."/>
            <person name="Tice H."/>
            <person name="Bruce D."/>
            <person name="Goodwin L."/>
            <person name="Pitluck S."/>
            <person name="Kyrpides N."/>
            <person name="Mavromatis K."/>
            <person name="Ivanova N."/>
            <person name="Mikhailova N."/>
            <person name="Chertkov O."/>
            <person name="Brettin T."/>
            <person name="Detter J.C."/>
            <person name="Han C."/>
            <person name="Larimer F."/>
            <person name="Land M."/>
            <person name="Hauser L."/>
            <person name="Markowitz V."/>
            <person name="Cheng J.-F."/>
            <person name="Hugenholtz P."/>
            <person name="Woyke T."/>
            <person name="Wu D."/>
            <person name="Pukall R."/>
            <person name="Steenblock K."/>
            <person name="Schneider S."/>
            <person name="Klenk H.-P."/>
            <person name="Eisen J.A."/>
        </authorList>
    </citation>
    <scope>NUCLEOTIDE SEQUENCE [LARGE SCALE GENOMIC DNA]</scope>
    <source>
        <strain evidence="4">DSM 14684 / CIP 108061 / JCM 11494 / NBRC 100937 / ID131577</strain>
    </source>
</reference>
<dbReference type="Pfam" id="PF13349">
    <property type="entry name" value="DUF4097"/>
    <property type="match status" value="1"/>
</dbReference>
<feature type="domain" description="DUF4097" evidence="2">
    <location>
        <begin position="55"/>
        <end position="260"/>
    </location>
</feature>
<name>D3FAF0_CONWI</name>
<accession>D3FAF0</accession>
<dbReference type="InterPro" id="IPR025164">
    <property type="entry name" value="Toastrack_DUF4097"/>
</dbReference>
<feature type="transmembrane region" description="Helical" evidence="1">
    <location>
        <begin position="17"/>
        <end position="41"/>
    </location>
</feature>
<dbReference type="HOGENOM" id="CLU_076844_0_0_11"/>
<evidence type="ECO:0000313" key="4">
    <source>
        <dbReference type="Proteomes" id="UP000008229"/>
    </source>
</evidence>
<keyword evidence="4" id="KW-1185">Reference proteome</keyword>
<dbReference type="EMBL" id="CP001854">
    <property type="protein sequence ID" value="ADB49219.1"/>
    <property type="molecule type" value="Genomic_DNA"/>
</dbReference>
<evidence type="ECO:0000259" key="2">
    <source>
        <dbReference type="Pfam" id="PF13349"/>
    </source>
</evidence>
<protein>
    <recommendedName>
        <fullName evidence="2">DUF4097 domain-containing protein</fullName>
    </recommendedName>
</protein>
<keyword evidence="1" id="KW-0812">Transmembrane</keyword>
<reference evidence="3 4" key="1">
    <citation type="journal article" date="2010" name="Stand. Genomic Sci.">
        <title>Complete genome sequence of Conexibacter woesei type strain (ID131577).</title>
        <authorList>
            <person name="Pukall R."/>
            <person name="Lapidus A."/>
            <person name="Glavina Del Rio T."/>
            <person name="Copeland A."/>
            <person name="Tice H."/>
            <person name="Cheng J.-F."/>
            <person name="Lucas S."/>
            <person name="Chen F."/>
            <person name="Nolan M."/>
            <person name="Bruce D."/>
            <person name="Goodwin L."/>
            <person name="Pitluck S."/>
            <person name="Mavromatis K."/>
            <person name="Ivanova N."/>
            <person name="Ovchinnikova G."/>
            <person name="Pati A."/>
            <person name="Chen A."/>
            <person name="Palaniappan K."/>
            <person name="Land M."/>
            <person name="Hauser L."/>
            <person name="Chang Y.-J."/>
            <person name="Jeffries C.D."/>
            <person name="Chain P."/>
            <person name="Meincke L."/>
            <person name="Sims D."/>
            <person name="Brettin T."/>
            <person name="Detter J.C."/>
            <person name="Rohde M."/>
            <person name="Goeker M."/>
            <person name="Bristow J."/>
            <person name="Eisen J.A."/>
            <person name="Markowitz V."/>
            <person name="Kyrpides N.C."/>
            <person name="Klenk H.-P."/>
            <person name="Hugenholtz P."/>
        </authorList>
    </citation>
    <scope>NUCLEOTIDE SEQUENCE [LARGE SCALE GENOMIC DNA]</scope>
    <source>
        <strain evidence="4">DSM 14684 / CIP 108061 / JCM 11494 / NBRC 100937 / ID131577</strain>
    </source>
</reference>
<keyword evidence="1" id="KW-0472">Membrane</keyword>
<dbReference type="KEGG" id="cwo:Cwoe_0786"/>
<evidence type="ECO:0000256" key="1">
    <source>
        <dbReference type="SAM" id="Phobius"/>
    </source>
</evidence>
<dbReference type="eggNOG" id="COG3595">
    <property type="taxonomic scope" value="Bacteria"/>
</dbReference>